<gene>
    <name evidence="1" type="ORF">Scep_004981</name>
</gene>
<comment type="caution">
    <text evidence="1">The sequence shown here is derived from an EMBL/GenBank/DDBJ whole genome shotgun (WGS) entry which is preliminary data.</text>
</comment>
<dbReference type="AlphaFoldDB" id="A0AAP0PVX3"/>
<dbReference type="Proteomes" id="UP001419268">
    <property type="component" value="Unassembled WGS sequence"/>
</dbReference>
<protein>
    <submittedName>
        <fullName evidence="1">Uncharacterized protein</fullName>
    </submittedName>
</protein>
<accession>A0AAP0PVX3</accession>
<sequence>MVAPNWPDTWSLAVLAKSAKSPTRAPRASSDCHSVRAGFLGHEEGNTLADSFGTSKAVPWHEQGADLTLQHRHLSAQNTEFFGLGAEAGATVLRLALRLALQFVDSTSSSPNENQQRPVYQRPLENELDVGVYNYLRALALALARRRICTQSPNKYSDESSEAKDLSRGFSNHLHCPVT</sequence>
<evidence type="ECO:0000313" key="1">
    <source>
        <dbReference type="EMBL" id="KAK9158407.1"/>
    </source>
</evidence>
<evidence type="ECO:0000313" key="2">
    <source>
        <dbReference type="Proteomes" id="UP001419268"/>
    </source>
</evidence>
<proteinExistence type="predicted"/>
<keyword evidence="2" id="KW-1185">Reference proteome</keyword>
<name>A0AAP0PVX3_9MAGN</name>
<reference evidence="1 2" key="1">
    <citation type="submission" date="2024-01" db="EMBL/GenBank/DDBJ databases">
        <title>Genome assemblies of Stephania.</title>
        <authorList>
            <person name="Yang L."/>
        </authorList>
    </citation>
    <scope>NUCLEOTIDE SEQUENCE [LARGE SCALE GENOMIC DNA]</scope>
    <source>
        <strain evidence="1">JXDWG</strain>
        <tissue evidence="1">Leaf</tissue>
    </source>
</reference>
<dbReference type="EMBL" id="JBBNAG010000002">
    <property type="protein sequence ID" value="KAK9158407.1"/>
    <property type="molecule type" value="Genomic_DNA"/>
</dbReference>
<organism evidence="1 2">
    <name type="scientific">Stephania cephalantha</name>
    <dbReference type="NCBI Taxonomy" id="152367"/>
    <lineage>
        <taxon>Eukaryota</taxon>
        <taxon>Viridiplantae</taxon>
        <taxon>Streptophyta</taxon>
        <taxon>Embryophyta</taxon>
        <taxon>Tracheophyta</taxon>
        <taxon>Spermatophyta</taxon>
        <taxon>Magnoliopsida</taxon>
        <taxon>Ranunculales</taxon>
        <taxon>Menispermaceae</taxon>
        <taxon>Menispermoideae</taxon>
        <taxon>Cissampelideae</taxon>
        <taxon>Stephania</taxon>
    </lineage>
</organism>